<dbReference type="InterPro" id="IPR016061">
    <property type="entry name" value="Pro-tRNA_ligase_II_C"/>
</dbReference>
<dbReference type="KEGG" id="mng:MNEG_12959"/>
<gene>
    <name evidence="3" type="ORF">MNEG_12959</name>
</gene>
<dbReference type="Gene3D" id="3.40.50.800">
    <property type="entry name" value="Anticodon-binding domain"/>
    <property type="match status" value="1"/>
</dbReference>
<organism evidence="3 4">
    <name type="scientific">Monoraphidium neglectum</name>
    <dbReference type="NCBI Taxonomy" id="145388"/>
    <lineage>
        <taxon>Eukaryota</taxon>
        <taxon>Viridiplantae</taxon>
        <taxon>Chlorophyta</taxon>
        <taxon>core chlorophytes</taxon>
        <taxon>Chlorophyceae</taxon>
        <taxon>CS clade</taxon>
        <taxon>Sphaeropleales</taxon>
        <taxon>Selenastraceae</taxon>
        <taxon>Monoraphidium</taxon>
    </lineage>
</organism>
<dbReference type="GO" id="GO:0005737">
    <property type="term" value="C:cytoplasm"/>
    <property type="evidence" value="ECO:0007669"/>
    <property type="project" value="InterPro"/>
</dbReference>
<evidence type="ECO:0000313" key="4">
    <source>
        <dbReference type="Proteomes" id="UP000054498"/>
    </source>
</evidence>
<dbReference type="SMART" id="SM00946">
    <property type="entry name" value="ProRS-C_1"/>
    <property type="match status" value="1"/>
</dbReference>
<dbReference type="EC" id="6.1.1.15" evidence="1"/>
<dbReference type="Gene3D" id="3.30.110.30">
    <property type="entry name" value="C-terminal domain of ProRS"/>
    <property type="match status" value="1"/>
</dbReference>
<dbReference type="GO" id="GO:0017101">
    <property type="term" value="C:aminoacyl-tRNA synthetase multienzyme complex"/>
    <property type="evidence" value="ECO:0007669"/>
    <property type="project" value="TreeGrafter"/>
</dbReference>
<proteinExistence type="predicted"/>
<dbReference type="PANTHER" id="PTHR43382">
    <property type="entry name" value="PROLYL-TRNA SYNTHETASE"/>
    <property type="match status" value="1"/>
</dbReference>
<name>A0A0D2J508_9CHLO</name>
<dbReference type="GO" id="GO:0006433">
    <property type="term" value="P:prolyl-tRNA aminoacylation"/>
    <property type="evidence" value="ECO:0007669"/>
    <property type="project" value="InterPro"/>
</dbReference>
<dbReference type="InterPro" id="IPR004499">
    <property type="entry name" value="Pro-tRNA-ligase_IIa_arc-type"/>
</dbReference>
<keyword evidence="4" id="KW-1185">Reference proteome</keyword>
<evidence type="ECO:0000313" key="3">
    <source>
        <dbReference type="EMBL" id="KIY95002.1"/>
    </source>
</evidence>
<keyword evidence="3" id="KW-0436">Ligase</keyword>
<dbReference type="InterPro" id="IPR017449">
    <property type="entry name" value="Pro-tRNA_synth_II"/>
</dbReference>
<dbReference type="InterPro" id="IPR036621">
    <property type="entry name" value="Anticodon-bd_dom_sf"/>
</dbReference>
<dbReference type="Pfam" id="PF03129">
    <property type="entry name" value="HGTP_anticodon"/>
    <property type="match status" value="1"/>
</dbReference>
<reference evidence="3 4" key="1">
    <citation type="journal article" date="2013" name="BMC Genomics">
        <title>Reconstruction of the lipid metabolism for the microalga Monoraphidium neglectum from its genome sequence reveals characteristics suitable for biofuel production.</title>
        <authorList>
            <person name="Bogen C."/>
            <person name="Al-Dilaimi A."/>
            <person name="Albersmeier A."/>
            <person name="Wichmann J."/>
            <person name="Grundmann M."/>
            <person name="Rupp O."/>
            <person name="Lauersen K.J."/>
            <person name="Blifernez-Klassen O."/>
            <person name="Kalinowski J."/>
            <person name="Goesmann A."/>
            <person name="Mussgnug J.H."/>
            <person name="Kruse O."/>
        </authorList>
    </citation>
    <scope>NUCLEOTIDE SEQUENCE [LARGE SCALE GENOMIC DNA]</scope>
    <source>
        <strain evidence="3 4">SAG 48.87</strain>
    </source>
</reference>
<dbReference type="GO" id="GO:0005524">
    <property type="term" value="F:ATP binding"/>
    <property type="evidence" value="ECO:0007669"/>
    <property type="project" value="InterPro"/>
</dbReference>
<dbReference type="EMBL" id="KK103759">
    <property type="protein sequence ID" value="KIY95002.1"/>
    <property type="molecule type" value="Genomic_DNA"/>
</dbReference>
<dbReference type="RefSeq" id="XP_013894022.1">
    <property type="nucleotide sequence ID" value="XM_014038568.1"/>
</dbReference>
<dbReference type="SUPFAM" id="SSF52954">
    <property type="entry name" value="Class II aaRS ABD-related"/>
    <property type="match status" value="1"/>
</dbReference>
<dbReference type="AlphaFoldDB" id="A0A0D2J508"/>
<dbReference type="GO" id="GO:0004827">
    <property type="term" value="F:proline-tRNA ligase activity"/>
    <property type="evidence" value="ECO:0007669"/>
    <property type="project" value="UniProtKB-EC"/>
</dbReference>
<accession>A0A0D2J508</accession>
<dbReference type="InterPro" id="IPR004154">
    <property type="entry name" value="Anticodon-bd"/>
</dbReference>
<dbReference type="Proteomes" id="UP000054498">
    <property type="component" value="Unassembled WGS sequence"/>
</dbReference>
<keyword evidence="3" id="KW-0030">Aminoacyl-tRNA synthetase</keyword>
<evidence type="ECO:0000256" key="1">
    <source>
        <dbReference type="ARBA" id="ARBA00012831"/>
    </source>
</evidence>
<dbReference type="PANTHER" id="PTHR43382:SF3">
    <property type="entry name" value="PROLINE--TRNA LIGASE, CHLOROPLASTIC_MITOCHONDRIAL"/>
    <property type="match status" value="1"/>
</dbReference>
<protein>
    <recommendedName>
        <fullName evidence="1">proline--tRNA ligase</fullName>
        <ecNumber evidence="1">6.1.1.15</ecNumber>
    </recommendedName>
</protein>
<dbReference type="OrthoDB" id="511127at2759"/>
<dbReference type="STRING" id="145388.A0A0D2J508"/>
<sequence>MACGLPSGALQGVALAHGDAAGIRLPPALAPVQVVIVPVPKGGGGGAGGRAALAAEAERLRGELQAAGVRAEVDGRSCVPGAKFGSSERRGVPLRIEFDTESVASRTCVISKRDEPGPAAKLRDVSTEPGALAAAVIDLLDDAQLALRWRSAAALQSEVVDVSSYWELRDAIEAGKWARGPWAGGADDEAAVLREAGAALVCIPLEQPSSLQRGWTTCLYTGYQATEVAVFARAAP</sequence>
<feature type="domain" description="Proline-tRNA ligase class II C-terminal" evidence="2">
    <location>
        <begin position="165"/>
        <end position="235"/>
    </location>
</feature>
<dbReference type="Pfam" id="PF09180">
    <property type="entry name" value="ProRS-C_1"/>
    <property type="match status" value="1"/>
</dbReference>
<dbReference type="SUPFAM" id="SSF64586">
    <property type="entry name" value="C-terminal domain of ProRS"/>
    <property type="match status" value="1"/>
</dbReference>
<evidence type="ECO:0000259" key="2">
    <source>
        <dbReference type="SMART" id="SM00946"/>
    </source>
</evidence>
<dbReference type="GeneID" id="25730373"/>